<accession>A0A7C4H6F2</accession>
<proteinExistence type="inferred from homology"/>
<dbReference type="CDD" id="cd05637">
    <property type="entry name" value="SIS_PGI_PMI_2"/>
    <property type="match status" value="1"/>
</dbReference>
<feature type="domain" description="SIS" evidence="3">
    <location>
        <begin position="30"/>
        <end position="163"/>
    </location>
</feature>
<dbReference type="InterPro" id="IPR046348">
    <property type="entry name" value="SIS_dom_sf"/>
</dbReference>
<dbReference type="SUPFAM" id="SSF53697">
    <property type="entry name" value="SIS domain"/>
    <property type="match status" value="1"/>
</dbReference>
<dbReference type="GO" id="GO:0004347">
    <property type="term" value="F:glucose-6-phosphate isomerase activity"/>
    <property type="evidence" value="ECO:0007669"/>
    <property type="project" value="InterPro"/>
</dbReference>
<comment type="similarity">
    <text evidence="1">Belongs to the PGI/PMI family.</text>
</comment>
<gene>
    <name evidence="4" type="ORF">ENU31_03580</name>
</gene>
<evidence type="ECO:0000313" key="4">
    <source>
        <dbReference type="EMBL" id="HGM07473.1"/>
    </source>
</evidence>
<dbReference type="CDD" id="cd05017">
    <property type="entry name" value="SIS_PGI_PMI_1"/>
    <property type="match status" value="1"/>
</dbReference>
<evidence type="ECO:0000256" key="2">
    <source>
        <dbReference type="ARBA" id="ARBA00023235"/>
    </source>
</evidence>
<evidence type="ECO:0000259" key="3">
    <source>
        <dbReference type="PROSITE" id="PS51464"/>
    </source>
</evidence>
<name>A0A7C4H6F2_9CREN</name>
<dbReference type="InterPro" id="IPR001347">
    <property type="entry name" value="SIS_dom"/>
</dbReference>
<dbReference type="AlphaFoldDB" id="A0A7C4H6F2"/>
<dbReference type="EMBL" id="DTCA01000112">
    <property type="protein sequence ID" value="HGM07473.1"/>
    <property type="molecule type" value="Genomic_DNA"/>
</dbReference>
<dbReference type="GO" id="GO:0005975">
    <property type="term" value="P:carbohydrate metabolic process"/>
    <property type="evidence" value="ECO:0007669"/>
    <property type="project" value="InterPro"/>
</dbReference>
<dbReference type="GO" id="GO:0097367">
    <property type="term" value="F:carbohydrate derivative binding"/>
    <property type="evidence" value="ECO:0007669"/>
    <property type="project" value="InterPro"/>
</dbReference>
<dbReference type="GO" id="GO:0004476">
    <property type="term" value="F:mannose-6-phosphate isomerase activity"/>
    <property type="evidence" value="ECO:0007669"/>
    <property type="project" value="InterPro"/>
</dbReference>
<dbReference type="Gene3D" id="3.40.50.10490">
    <property type="entry name" value="Glucose-6-phosphate isomerase like protein, domain 1"/>
    <property type="match status" value="2"/>
</dbReference>
<dbReference type="PROSITE" id="PS51464">
    <property type="entry name" value="SIS"/>
    <property type="match status" value="1"/>
</dbReference>
<sequence length="345" mass="38286">MSICFGMGCNMLDHYINWYKYSLEALDYVVENIIDLGYAERIVVTGLGGSGIVGDLLASIASDYSNVVVHVYKDFYIPKAVLRKDSVVLAISYSGNTLETVSSTLKALDKGSKVCVVTSGGRLLDIAKRRSLPYVVVRGDLVPRLAMPIMFIASLKLLSRCGIEIVPMDVALSSINVLKDTENAKEIAREIIDYVSSSQIITVVATSRFQALAYRIKDEFNENSKIPVKVEIAPELFHNDIVGWENAKVRDVAILIDSDILYEDKLISFYNEYLKSIGLRTYILKLRGNIIERHLYGSLIAGIASVYLAQIRGLNPVETKSIAVYKSMVKELEKEFIVSNTSSSV</sequence>
<dbReference type="InterPro" id="IPR019490">
    <property type="entry name" value="Glu6P/Mann6P_isomerase_C"/>
</dbReference>
<protein>
    <submittedName>
        <fullName evidence="4">Bifunctional phosphoglucose/phosphomannose isomerase</fullName>
    </submittedName>
</protein>
<comment type="caution">
    <text evidence="4">The sequence shown here is derived from an EMBL/GenBank/DDBJ whole genome shotgun (WGS) entry which is preliminary data.</text>
</comment>
<dbReference type="Pfam" id="PF01380">
    <property type="entry name" value="SIS"/>
    <property type="match status" value="1"/>
</dbReference>
<dbReference type="Pfam" id="PF10432">
    <property type="entry name" value="bact-PGI_C"/>
    <property type="match status" value="1"/>
</dbReference>
<reference evidence="4" key="1">
    <citation type="journal article" date="2020" name="mSystems">
        <title>Genome- and Community-Level Interaction Insights into Carbon Utilization and Element Cycling Functions of Hydrothermarchaeota in Hydrothermal Sediment.</title>
        <authorList>
            <person name="Zhou Z."/>
            <person name="Liu Y."/>
            <person name="Xu W."/>
            <person name="Pan J."/>
            <person name="Luo Z.H."/>
            <person name="Li M."/>
        </authorList>
    </citation>
    <scope>NUCLEOTIDE SEQUENCE [LARGE SCALE GENOMIC DNA]</scope>
    <source>
        <strain evidence="4">SpSt-658</strain>
    </source>
</reference>
<dbReference type="GO" id="GO:1901135">
    <property type="term" value="P:carbohydrate derivative metabolic process"/>
    <property type="evidence" value="ECO:0007669"/>
    <property type="project" value="InterPro"/>
</dbReference>
<keyword evidence="2 4" id="KW-0413">Isomerase</keyword>
<organism evidence="4">
    <name type="scientific">Ignisphaera aggregans</name>
    <dbReference type="NCBI Taxonomy" id="334771"/>
    <lineage>
        <taxon>Archaea</taxon>
        <taxon>Thermoproteota</taxon>
        <taxon>Thermoprotei</taxon>
        <taxon>Desulfurococcales</taxon>
        <taxon>Desulfurococcaceae</taxon>
        <taxon>Ignisphaera</taxon>
    </lineage>
</organism>
<dbReference type="NCBIfam" id="TIGR02128">
    <property type="entry name" value="G6PI_arch"/>
    <property type="match status" value="1"/>
</dbReference>
<dbReference type="InterPro" id="IPR035484">
    <property type="entry name" value="SIS_PGI/PMI_1"/>
</dbReference>
<evidence type="ECO:0000256" key="1">
    <source>
        <dbReference type="ARBA" id="ARBA00010523"/>
    </source>
</evidence>